<keyword evidence="1 13" id="KW-0813">Transport</keyword>
<dbReference type="CDD" id="cd19031">
    <property type="entry name" value="LGIC_ECD_nAChR_proto_alpha-like"/>
    <property type="match status" value="1"/>
</dbReference>
<dbReference type="Gene3D" id="2.70.170.10">
    <property type="entry name" value="Neurotransmitter-gated ion-channel ligand-binding domain"/>
    <property type="match status" value="1"/>
</dbReference>
<keyword evidence="4 13" id="KW-1133">Transmembrane helix</keyword>
<feature type="transmembrane region" description="Helical" evidence="13">
    <location>
        <begin position="485"/>
        <end position="503"/>
    </location>
</feature>
<feature type="transmembrane region" description="Helical" evidence="13">
    <location>
        <begin position="306"/>
        <end position="328"/>
    </location>
</feature>
<accession>A0A915EW20</accession>
<evidence type="ECO:0000313" key="16">
    <source>
        <dbReference type="WBParaSite" id="jg9841"/>
    </source>
</evidence>
<evidence type="ECO:0000256" key="11">
    <source>
        <dbReference type="ARBA" id="ARBA00023303"/>
    </source>
</evidence>
<reference evidence="16" key="1">
    <citation type="submission" date="2022-11" db="UniProtKB">
        <authorList>
            <consortium name="WormBaseParasite"/>
        </authorList>
    </citation>
    <scope>IDENTIFICATION</scope>
</reference>
<evidence type="ECO:0000256" key="10">
    <source>
        <dbReference type="ARBA" id="ARBA00023286"/>
    </source>
</evidence>
<keyword evidence="11 13" id="KW-0407">Ion channel</keyword>
<keyword evidence="5" id="KW-0770">Synapse</keyword>
<dbReference type="GO" id="GO:0004888">
    <property type="term" value="F:transmembrane signaling receptor activity"/>
    <property type="evidence" value="ECO:0007669"/>
    <property type="project" value="InterPro"/>
</dbReference>
<evidence type="ECO:0000256" key="8">
    <source>
        <dbReference type="ARBA" id="ARBA00023170"/>
    </source>
</evidence>
<dbReference type="PROSITE" id="PS00236">
    <property type="entry name" value="NEUROTR_ION_CHANNEL"/>
    <property type="match status" value="1"/>
</dbReference>
<dbReference type="InterPro" id="IPR036734">
    <property type="entry name" value="Neur_chan_lig-bd_sf"/>
</dbReference>
<evidence type="ECO:0000256" key="5">
    <source>
        <dbReference type="ARBA" id="ARBA00023018"/>
    </source>
</evidence>
<dbReference type="InterPro" id="IPR038050">
    <property type="entry name" value="Neuro_actylchol_rec"/>
</dbReference>
<keyword evidence="6 13" id="KW-0406">Ion transport</keyword>
<dbReference type="Proteomes" id="UP000887574">
    <property type="component" value="Unplaced"/>
</dbReference>
<dbReference type="Pfam" id="PF02931">
    <property type="entry name" value="Neur_chan_LBD"/>
    <property type="match status" value="1"/>
</dbReference>
<evidence type="ECO:0000256" key="6">
    <source>
        <dbReference type="ARBA" id="ARBA00023065"/>
    </source>
</evidence>
<dbReference type="GO" id="GO:0045211">
    <property type="term" value="C:postsynaptic membrane"/>
    <property type="evidence" value="ECO:0007669"/>
    <property type="project" value="UniProtKB-SubCell"/>
</dbReference>
<keyword evidence="15" id="KW-1185">Reference proteome</keyword>
<organism evidence="15 16">
    <name type="scientific">Ditylenchus dipsaci</name>
    <dbReference type="NCBI Taxonomy" id="166011"/>
    <lineage>
        <taxon>Eukaryota</taxon>
        <taxon>Metazoa</taxon>
        <taxon>Ecdysozoa</taxon>
        <taxon>Nematoda</taxon>
        <taxon>Chromadorea</taxon>
        <taxon>Rhabditida</taxon>
        <taxon>Tylenchina</taxon>
        <taxon>Tylenchomorpha</taxon>
        <taxon>Sphaerularioidea</taxon>
        <taxon>Anguinidae</taxon>
        <taxon>Anguininae</taxon>
        <taxon>Ditylenchus</taxon>
    </lineage>
</organism>
<dbReference type="Gene3D" id="1.20.58.390">
    <property type="entry name" value="Neurotransmitter-gated ion-channel transmembrane domain"/>
    <property type="match status" value="2"/>
</dbReference>
<keyword evidence="2" id="KW-1003">Cell membrane</keyword>
<evidence type="ECO:0000256" key="2">
    <source>
        <dbReference type="ARBA" id="ARBA00022475"/>
    </source>
</evidence>
<comment type="similarity">
    <text evidence="13">Belongs to the ligand-gated ion channel (TC 1.A.9) family.</text>
</comment>
<evidence type="ECO:0000256" key="13">
    <source>
        <dbReference type="RuleBase" id="RU000687"/>
    </source>
</evidence>
<name>A0A915EW20_9BILA</name>
<dbReference type="InterPro" id="IPR006201">
    <property type="entry name" value="Neur_channel"/>
</dbReference>
<dbReference type="InterPro" id="IPR006202">
    <property type="entry name" value="Neur_chan_lig-bd"/>
</dbReference>
<evidence type="ECO:0000256" key="1">
    <source>
        <dbReference type="ARBA" id="ARBA00022448"/>
    </source>
</evidence>
<dbReference type="GO" id="GO:0022848">
    <property type="term" value="F:acetylcholine-gated monoatomic cation-selective channel activity"/>
    <property type="evidence" value="ECO:0007669"/>
    <property type="project" value="InterPro"/>
</dbReference>
<dbReference type="InterPro" id="IPR036719">
    <property type="entry name" value="Neuro-gated_channel_TM_sf"/>
</dbReference>
<dbReference type="CDD" id="cd19064">
    <property type="entry name" value="LGIC_TM_nAChR"/>
    <property type="match status" value="1"/>
</dbReference>
<feature type="domain" description="Neurotransmitter-gated ion-channel ligand-binding" evidence="14">
    <location>
        <begin position="45"/>
        <end position="268"/>
    </location>
</feature>
<evidence type="ECO:0000256" key="4">
    <source>
        <dbReference type="ARBA" id="ARBA00022989"/>
    </source>
</evidence>
<sequence length="516" mass="59035">MRVQHNCPKLLPLHLAHSGLFLFLLTCFNLFVVLSSLGVANKDAARLFEDLLADYNKLVRPVDNNTATLVVKFKLKLSQLLDVHEKNQIMTTNVWLQHSWTDHKLRWDPADYGGVDVLYVPSEMIWLPDIVLYNNADGNYQVTIMTKAKLTYNGTVEWSPPAIYKSMCQIDVEWFPFDAQTCEMKFGSWTYGGLEVDLKHKDEHLQRAEQETVLGIDGEYLETVWVVDEGIDLGDYYASVEWDILRVPGKRHEKRYPCCISFLTALVFYLPSDGGERSHCVSISILISLTVFFLLLVEIIPSTSLVIPLIGKYLLFTMVLVTLSGAFYHKMSSWMRRLFIEILPYYLLMRRPLPLQDCNVSPKGSTSSLTMQLMPMLTRKREGGGSFSVKTGRERNPSTFLEHSEFVSSSSSGPGVRVLQRGSIRSSFRMPDEMMGHRESFQREHTPIRSAVDSVTYIAEHFKREEDDQQVIEDWKYVSVVMDRIFLILFTLVCLFGTAQIIFRAPTIYDSTPALA</sequence>
<proteinExistence type="inferred from homology"/>
<dbReference type="WBParaSite" id="jg9841">
    <property type="protein sequence ID" value="jg9841"/>
    <property type="gene ID" value="jg9841"/>
</dbReference>
<evidence type="ECO:0000256" key="7">
    <source>
        <dbReference type="ARBA" id="ARBA00023136"/>
    </source>
</evidence>
<keyword evidence="9" id="KW-0628">Postsynaptic cell membrane</keyword>
<dbReference type="AlphaFoldDB" id="A0A915EW20"/>
<feature type="transmembrane region" description="Helical" evidence="13">
    <location>
        <begin position="280"/>
        <end position="300"/>
    </location>
</feature>
<dbReference type="SUPFAM" id="SSF90112">
    <property type="entry name" value="Neurotransmitter-gated ion-channel transmembrane pore"/>
    <property type="match status" value="1"/>
</dbReference>
<evidence type="ECO:0000256" key="3">
    <source>
        <dbReference type="ARBA" id="ARBA00022692"/>
    </source>
</evidence>
<dbReference type="PRINTS" id="PR00252">
    <property type="entry name" value="NRIONCHANNEL"/>
</dbReference>
<dbReference type="InterPro" id="IPR018000">
    <property type="entry name" value="Neurotransmitter_ion_chnl_CS"/>
</dbReference>
<feature type="transmembrane region" description="Helical" evidence="13">
    <location>
        <begin position="20"/>
        <end position="40"/>
    </location>
</feature>
<dbReference type="InterPro" id="IPR002394">
    <property type="entry name" value="Nicotinic_acetylcholine_rcpt"/>
</dbReference>
<evidence type="ECO:0000259" key="14">
    <source>
        <dbReference type="Pfam" id="PF02931"/>
    </source>
</evidence>
<dbReference type="FunFam" id="2.70.170.10:FF:000013">
    <property type="entry name" value="Acetylcholine receptor subunit alpha"/>
    <property type="match status" value="1"/>
</dbReference>
<evidence type="ECO:0000256" key="9">
    <source>
        <dbReference type="ARBA" id="ARBA00023257"/>
    </source>
</evidence>
<keyword evidence="3 13" id="KW-0812">Transmembrane</keyword>
<keyword evidence="10" id="KW-1071">Ligand-gated ion channel</keyword>
<comment type="subcellular location">
    <subcellularLocation>
        <location evidence="12">Postsynaptic cell membrane</location>
        <topology evidence="12">Multi-pass membrane protein</topology>
    </subcellularLocation>
</comment>
<evidence type="ECO:0000256" key="12">
    <source>
        <dbReference type="ARBA" id="ARBA00034104"/>
    </source>
</evidence>
<keyword evidence="8" id="KW-0675">Receptor</keyword>
<dbReference type="SUPFAM" id="SSF63712">
    <property type="entry name" value="Nicotinic receptor ligand binding domain-like"/>
    <property type="match status" value="1"/>
</dbReference>
<keyword evidence="7 13" id="KW-0472">Membrane</keyword>
<dbReference type="PRINTS" id="PR00254">
    <property type="entry name" value="NICOTINICR"/>
</dbReference>
<protein>
    <recommendedName>
        <fullName evidence="14">Neurotransmitter-gated ion-channel ligand-binding domain-containing protein</fullName>
    </recommendedName>
</protein>
<dbReference type="PANTHER" id="PTHR18945">
    <property type="entry name" value="NEUROTRANSMITTER GATED ION CHANNEL"/>
    <property type="match status" value="1"/>
</dbReference>
<evidence type="ECO:0000313" key="15">
    <source>
        <dbReference type="Proteomes" id="UP000887574"/>
    </source>
</evidence>